<dbReference type="Gene3D" id="3.40.50.1820">
    <property type="entry name" value="alpha/beta hydrolase"/>
    <property type="match status" value="1"/>
</dbReference>
<reference evidence="3 4" key="1">
    <citation type="submission" date="2016-10" db="EMBL/GenBank/DDBJ databases">
        <authorList>
            <person name="de Groot N.N."/>
        </authorList>
    </citation>
    <scope>NUCLEOTIDE SEQUENCE [LARGE SCALE GENOMIC DNA]</scope>
    <source>
        <strain evidence="3 4">ATCC 51969</strain>
    </source>
</reference>
<evidence type="ECO:0000256" key="1">
    <source>
        <dbReference type="ARBA" id="ARBA00005622"/>
    </source>
</evidence>
<gene>
    <name evidence="3" type="ORF">SAMN03003324_00067</name>
</gene>
<comment type="similarity">
    <text evidence="1">Belongs to the esterase D family.</text>
</comment>
<evidence type="ECO:0000313" key="3">
    <source>
        <dbReference type="EMBL" id="SFE31815.1"/>
    </source>
</evidence>
<dbReference type="InterPro" id="IPR029058">
    <property type="entry name" value="AB_hydrolase_fold"/>
</dbReference>
<name>A0A1I1ZJG7_9SPHI</name>
<protein>
    <recommendedName>
        <fullName evidence="5">Esterase</fullName>
    </recommendedName>
</protein>
<accession>A0A1I1ZJG7</accession>
<dbReference type="STRING" id="34086.SAMN04488084_101612"/>
<dbReference type="InterPro" id="IPR000801">
    <property type="entry name" value="Esterase-like"/>
</dbReference>
<proteinExistence type="inferred from homology"/>
<dbReference type="SUPFAM" id="SSF53474">
    <property type="entry name" value="alpha/beta-Hydrolases"/>
    <property type="match status" value="1"/>
</dbReference>
<organism evidence="3 4">
    <name type="scientific">Pedobacter antarcticus</name>
    <dbReference type="NCBI Taxonomy" id="34086"/>
    <lineage>
        <taxon>Bacteria</taxon>
        <taxon>Pseudomonadati</taxon>
        <taxon>Bacteroidota</taxon>
        <taxon>Sphingobacteriia</taxon>
        <taxon>Sphingobacteriales</taxon>
        <taxon>Sphingobacteriaceae</taxon>
        <taxon>Pedobacter</taxon>
    </lineage>
</organism>
<dbReference type="Proteomes" id="UP000183129">
    <property type="component" value="Unassembled WGS sequence"/>
</dbReference>
<evidence type="ECO:0000313" key="4">
    <source>
        <dbReference type="Proteomes" id="UP000183129"/>
    </source>
</evidence>
<dbReference type="EMBL" id="FONS01000001">
    <property type="protein sequence ID" value="SFE31815.1"/>
    <property type="molecule type" value="Genomic_DNA"/>
</dbReference>
<dbReference type="InterPro" id="IPR052558">
    <property type="entry name" value="Siderophore_Hydrolase_D"/>
</dbReference>
<keyword evidence="2" id="KW-0378">Hydrolase</keyword>
<dbReference type="PANTHER" id="PTHR40841:SF2">
    <property type="entry name" value="SIDEROPHORE-DEGRADING ESTERASE (EUROFUNG)"/>
    <property type="match status" value="1"/>
</dbReference>
<dbReference type="AlphaFoldDB" id="A0A1I1ZJG7"/>
<evidence type="ECO:0000256" key="2">
    <source>
        <dbReference type="ARBA" id="ARBA00022801"/>
    </source>
</evidence>
<evidence type="ECO:0008006" key="5">
    <source>
        <dbReference type="Google" id="ProtNLM"/>
    </source>
</evidence>
<dbReference type="GO" id="GO:0016788">
    <property type="term" value="F:hydrolase activity, acting on ester bonds"/>
    <property type="evidence" value="ECO:0007669"/>
    <property type="project" value="TreeGrafter"/>
</dbReference>
<dbReference type="PANTHER" id="PTHR40841">
    <property type="entry name" value="SIDEROPHORE TRIACETYLFUSARININE C ESTERASE"/>
    <property type="match status" value="1"/>
</dbReference>
<sequence length="275" mass="30977">MFHIASAQNNTVTAKPFILGNIETIKSVTLSENRTLNIYLPEGYNPKDSTKYPVVYLLDGSADEDFIQVVGLYHYNNFPWINRVPKSIIVGIANVDRKRDFTYPTNIKSDQKTYTTSGHSDKFIAFIEKELQPYIEKRYHTNSSRTIIGQSLGGLVATEILLKKPKLFNSYIIISPSLWWDNGSLFGLNGDILDKSFTDETKIYIGVGKEGLAPSEAPHVMEVDANLLAEKIKGTKSENLKVYFDYLPSEDHATVTHQAVFNALRLLNPKPTNIK</sequence>
<dbReference type="Pfam" id="PF00756">
    <property type="entry name" value="Esterase"/>
    <property type="match status" value="1"/>
</dbReference>